<dbReference type="FunCoup" id="A0A7J8GJQ1">
    <property type="interactions" value="3"/>
</dbReference>
<dbReference type="GO" id="GO:0050829">
    <property type="term" value="P:defense response to Gram-negative bacterium"/>
    <property type="evidence" value="ECO:0007669"/>
    <property type="project" value="TreeGrafter"/>
</dbReference>
<comment type="caution">
    <text evidence="15">The sequence shown here is derived from an EMBL/GenBank/DDBJ whole genome shotgun (WGS) entry which is preliminary data.</text>
</comment>
<dbReference type="AlphaFoldDB" id="A0A7J8GJQ1"/>
<comment type="similarity">
    <text evidence="2">Belongs to the beta-defensin family.</text>
</comment>
<evidence type="ECO:0000256" key="6">
    <source>
        <dbReference type="ARBA" id="ARBA00022940"/>
    </source>
</evidence>
<accession>A0A7J8GJQ1</accession>
<keyword evidence="7" id="KW-0044">Antibiotic</keyword>
<comment type="function">
    <text evidence="10">Has bactericidal activity. May act as a ligand for C-C chemokine receptor CCR6. Positively regulates the sperm motility and bactericidal activity in a CCR6-dependent manner. Binds to CCR6 and triggers Ca2+ mobilization in the sperm which is important for its motility.</text>
</comment>
<evidence type="ECO:0000256" key="10">
    <source>
        <dbReference type="ARBA" id="ARBA00037394"/>
    </source>
</evidence>
<keyword evidence="5 13" id="KW-0732">Signal</keyword>
<dbReference type="EMBL" id="JACASF010000009">
    <property type="protein sequence ID" value="KAF6460196.1"/>
    <property type="molecule type" value="Genomic_DNA"/>
</dbReference>
<proteinExistence type="inferred from homology"/>
<evidence type="ECO:0000256" key="13">
    <source>
        <dbReference type="SAM" id="SignalP"/>
    </source>
</evidence>
<evidence type="ECO:0000313" key="16">
    <source>
        <dbReference type="Proteomes" id="UP000550707"/>
    </source>
</evidence>
<evidence type="ECO:0000256" key="9">
    <source>
        <dbReference type="ARBA" id="ARBA00024380"/>
    </source>
</evidence>
<feature type="chain" id="PRO_5029786596" description="Beta-defensin 1" evidence="13">
    <location>
        <begin position="24"/>
        <end position="68"/>
    </location>
</feature>
<dbReference type="SUPFAM" id="SSF57392">
    <property type="entry name" value="Defensin-like"/>
    <property type="match status" value="1"/>
</dbReference>
<feature type="domain" description="Beta-defensin-like" evidence="14">
    <location>
        <begin position="35"/>
        <end position="67"/>
    </location>
</feature>
<dbReference type="PANTHER" id="PTHR21388:SF9">
    <property type="entry name" value="BETA-DEFENSIN 1"/>
    <property type="match status" value="1"/>
</dbReference>
<feature type="signal peptide" evidence="13">
    <location>
        <begin position="1"/>
        <end position="23"/>
    </location>
</feature>
<name>A0A7J8GJQ1_MOLMO</name>
<dbReference type="InParanoid" id="A0A7J8GJQ1"/>
<sequence length="68" mass="7583">MRVIYILLLPLCLLFAQMAPGAALLTDLFHKYPEYLCAKKGGTCNFSPCPLYTKAEGFCYRGKAKCCI</sequence>
<keyword evidence="4" id="KW-0929">Antimicrobial</keyword>
<dbReference type="GO" id="GO:0050830">
    <property type="term" value="P:defense response to Gram-positive bacterium"/>
    <property type="evidence" value="ECO:0007669"/>
    <property type="project" value="TreeGrafter"/>
</dbReference>
<evidence type="ECO:0000256" key="7">
    <source>
        <dbReference type="ARBA" id="ARBA00023022"/>
    </source>
</evidence>
<evidence type="ECO:0000313" key="15">
    <source>
        <dbReference type="EMBL" id="KAF6460196.1"/>
    </source>
</evidence>
<comment type="subunit">
    <text evidence="9">Monomer. Homodimer.</text>
</comment>
<reference evidence="15 16" key="1">
    <citation type="journal article" date="2020" name="Nature">
        <title>Six reference-quality genomes reveal evolution of bat adaptations.</title>
        <authorList>
            <person name="Jebb D."/>
            <person name="Huang Z."/>
            <person name="Pippel M."/>
            <person name="Hughes G.M."/>
            <person name="Lavrichenko K."/>
            <person name="Devanna P."/>
            <person name="Winkler S."/>
            <person name="Jermiin L.S."/>
            <person name="Skirmuntt E.C."/>
            <person name="Katzourakis A."/>
            <person name="Burkitt-Gray L."/>
            <person name="Ray D.A."/>
            <person name="Sullivan K.A.M."/>
            <person name="Roscito J.G."/>
            <person name="Kirilenko B.M."/>
            <person name="Davalos L.M."/>
            <person name="Corthals A.P."/>
            <person name="Power M.L."/>
            <person name="Jones G."/>
            <person name="Ransome R.D."/>
            <person name="Dechmann D.K.N."/>
            <person name="Locatelli A.G."/>
            <person name="Puechmaille S.J."/>
            <person name="Fedrigo O."/>
            <person name="Jarvis E.D."/>
            <person name="Hiller M."/>
            <person name="Vernes S.C."/>
            <person name="Myers E.W."/>
            <person name="Teeling E.C."/>
        </authorList>
    </citation>
    <scope>NUCLEOTIDE SEQUENCE [LARGE SCALE GENOMIC DNA]</scope>
    <source>
        <strain evidence="15">MMolMol1</strain>
        <tissue evidence="15">Muscle</tissue>
    </source>
</reference>
<evidence type="ECO:0000259" key="14">
    <source>
        <dbReference type="Pfam" id="PF00711"/>
    </source>
</evidence>
<evidence type="ECO:0000256" key="11">
    <source>
        <dbReference type="ARBA" id="ARBA00040807"/>
    </source>
</evidence>
<dbReference type="Pfam" id="PF00711">
    <property type="entry name" value="Defensin_beta"/>
    <property type="match status" value="1"/>
</dbReference>
<evidence type="ECO:0000256" key="4">
    <source>
        <dbReference type="ARBA" id="ARBA00022529"/>
    </source>
</evidence>
<keyword evidence="3" id="KW-0964">Secreted</keyword>
<dbReference type="GO" id="GO:0031731">
    <property type="term" value="F:CCR6 chemokine receptor binding"/>
    <property type="evidence" value="ECO:0007669"/>
    <property type="project" value="TreeGrafter"/>
</dbReference>
<dbReference type="PANTHER" id="PTHR21388">
    <property type="entry name" value="BETA-DEFENSIN-RELATED"/>
    <property type="match status" value="1"/>
</dbReference>
<keyword evidence="8" id="KW-1015">Disulfide bond</keyword>
<evidence type="ECO:0000256" key="2">
    <source>
        <dbReference type="ARBA" id="ARBA00007371"/>
    </source>
</evidence>
<dbReference type="InterPro" id="IPR001855">
    <property type="entry name" value="Defensin_beta-like"/>
</dbReference>
<comment type="subcellular location">
    <subcellularLocation>
        <location evidence="1">Secreted</location>
    </subcellularLocation>
</comment>
<organism evidence="15 16">
    <name type="scientific">Molossus molossus</name>
    <name type="common">Pallas' mastiff bat</name>
    <name type="synonym">Vespertilio molossus</name>
    <dbReference type="NCBI Taxonomy" id="27622"/>
    <lineage>
        <taxon>Eukaryota</taxon>
        <taxon>Metazoa</taxon>
        <taxon>Chordata</taxon>
        <taxon>Craniata</taxon>
        <taxon>Vertebrata</taxon>
        <taxon>Euteleostomi</taxon>
        <taxon>Mammalia</taxon>
        <taxon>Eutheria</taxon>
        <taxon>Laurasiatheria</taxon>
        <taxon>Chiroptera</taxon>
        <taxon>Yangochiroptera</taxon>
        <taxon>Molossidae</taxon>
        <taxon>Molossus</taxon>
    </lineage>
</organism>
<dbReference type="GO" id="GO:0002227">
    <property type="term" value="P:innate immune response in mucosa"/>
    <property type="evidence" value="ECO:0007669"/>
    <property type="project" value="TreeGrafter"/>
</dbReference>
<evidence type="ECO:0000256" key="1">
    <source>
        <dbReference type="ARBA" id="ARBA00004613"/>
    </source>
</evidence>
<evidence type="ECO:0000256" key="12">
    <source>
        <dbReference type="ARBA" id="ARBA00041630"/>
    </source>
</evidence>
<evidence type="ECO:0000256" key="8">
    <source>
        <dbReference type="ARBA" id="ARBA00023157"/>
    </source>
</evidence>
<dbReference type="Proteomes" id="UP000550707">
    <property type="component" value="Unassembled WGS sequence"/>
</dbReference>
<evidence type="ECO:0000256" key="3">
    <source>
        <dbReference type="ARBA" id="ARBA00022525"/>
    </source>
</evidence>
<gene>
    <name evidence="15" type="ORF">HJG59_003799</name>
</gene>
<evidence type="ECO:0000256" key="5">
    <source>
        <dbReference type="ARBA" id="ARBA00022729"/>
    </source>
</evidence>
<keyword evidence="6" id="KW-0211">Defensin</keyword>
<keyword evidence="16" id="KW-1185">Reference proteome</keyword>
<dbReference type="GO" id="GO:0005615">
    <property type="term" value="C:extracellular space"/>
    <property type="evidence" value="ECO:0007669"/>
    <property type="project" value="TreeGrafter"/>
</dbReference>
<protein>
    <recommendedName>
        <fullName evidence="11">Beta-defensin 1</fullName>
    </recommendedName>
    <alternativeName>
        <fullName evidence="12">Defensin, beta 1</fullName>
    </alternativeName>
</protein>